<accession>A0A8S0Q312</accession>
<keyword evidence="1" id="KW-1133">Transmembrane helix</keyword>
<gene>
    <name evidence="2" type="ORF">OLEA9_A061750</name>
</gene>
<proteinExistence type="predicted"/>
<dbReference type="Gramene" id="OE9A061750T1">
    <property type="protein sequence ID" value="OE9A061750C1"/>
    <property type="gene ID" value="OE9A061750"/>
</dbReference>
<evidence type="ECO:0000313" key="3">
    <source>
        <dbReference type="Proteomes" id="UP000594638"/>
    </source>
</evidence>
<feature type="transmembrane region" description="Helical" evidence="1">
    <location>
        <begin position="21"/>
        <end position="40"/>
    </location>
</feature>
<keyword evidence="1" id="KW-0812">Transmembrane</keyword>
<comment type="caution">
    <text evidence="2">The sequence shown here is derived from an EMBL/GenBank/DDBJ whole genome shotgun (WGS) entry which is preliminary data.</text>
</comment>
<keyword evidence="3" id="KW-1185">Reference proteome</keyword>
<feature type="transmembrane region" description="Helical" evidence="1">
    <location>
        <begin position="52"/>
        <end position="68"/>
    </location>
</feature>
<evidence type="ECO:0000313" key="2">
    <source>
        <dbReference type="EMBL" id="CAA2960370.1"/>
    </source>
</evidence>
<reference evidence="2 3" key="1">
    <citation type="submission" date="2019-12" db="EMBL/GenBank/DDBJ databases">
        <authorList>
            <person name="Alioto T."/>
            <person name="Alioto T."/>
            <person name="Gomez Garrido J."/>
        </authorList>
    </citation>
    <scope>NUCLEOTIDE SEQUENCE [LARGE SCALE GENOMIC DNA]</scope>
</reference>
<dbReference type="AlphaFoldDB" id="A0A8S0Q312"/>
<name>A0A8S0Q312_OLEEU</name>
<keyword evidence="1" id="KW-0472">Membrane</keyword>
<protein>
    <submittedName>
        <fullName evidence="2">Uncharacterized protein</fullName>
    </submittedName>
</protein>
<dbReference type="EMBL" id="CACTIH010000394">
    <property type="protein sequence ID" value="CAA2960370.1"/>
    <property type="molecule type" value="Genomic_DNA"/>
</dbReference>
<sequence>MVSLTSHLPGFYEEAIDGGGFRVATLALTSWFCNVLSLSLSPVFCYDVGVDFAAYFMVFYSIVVQVVLRHSGGHNEFVDFFGGGGFGGSGTHGGGGVVWVRFVVVGMKWEECL</sequence>
<evidence type="ECO:0000256" key="1">
    <source>
        <dbReference type="SAM" id="Phobius"/>
    </source>
</evidence>
<organism evidence="2 3">
    <name type="scientific">Olea europaea subsp. europaea</name>
    <dbReference type="NCBI Taxonomy" id="158383"/>
    <lineage>
        <taxon>Eukaryota</taxon>
        <taxon>Viridiplantae</taxon>
        <taxon>Streptophyta</taxon>
        <taxon>Embryophyta</taxon>
        <taxon>Tracheophyta</taxon>
        <taxon>Spermatophyta</taxon>
        <taxon>Magnoliopsida</taxon>
        <taxon>eudicotyledons</taxon>
        <taxon>Gunneridae</taxon>
        <taxon>Pentapetalae</taxon>
        <taxon>asterids</taxon>
        <taxon>lamiids</taxon>
        <taxon>Lamiales</taxon>
        <taxon>Oleaceae</taxon>
        <taxon>Oleeae</taxon>
        <taxon>Olea</taxon>
    </lineage>
</organism>
<dbReference type="Proteomes" id="UP000594638">
    <property type="component" value="Unassembled WGS sequence"/>
</dbReference>